<dbReference type="EMBL" id="JHAC01000013">
    <property type="protein sequence ID" value="EYB68911.1"/>
    <property type="molecule type" value="Genomic_DNA"/>
</dbReference>
<keyword evidence="3" id="KW-1185">Reference proteome</keyword>
<dbReference type="PATRIC" id="fig|1476583.3.peg.950"/>
<dbReference type="Proteomes" id="UP000020492">
    <property type="component" value="Unassembled WGS sequence"/>
</dbReference>
<dbReference type="OrthoDB" id="74265at2"/>
<dbReference type="AlphaFoldDB" id="A0A016QSE0"/>
<feature type="compositionally biased region" description="Low complexity" evidence="1">
    <location>
        <begin position="174"/>
        <end position="191"/>
    </location>
</feature>
<protein>
    <submittedName>
        <fullName evidence="2">Uncharacterized protein</fullName>
    </submittedName>
</protein>
<comment type="caution">
    <text evidence="2">The sequence shown here is derived from an EMBL/GenBank/DDBJ whole genome shotgun (WGS) entry which is preliminary data.</text>
</comment>
<organism evidence="2 3">
    <name type="scientific">Deinococcus phoenicis</name>
    <dbReference type="NCBI Taxonomy" id="1476583"/>
    <lineage>
        <taxon>Bacteria</taxon>
        <taxon>Thermotogati</taxon>
        <taxon>Deinococcota</taxon>
        <taxon>Deinococci</taxon>
        <taxon>Deinococcales</taxon>
        <taxon>Deinococcaceae</taxon>
        <taxon>Deinococcus</taxon>
    </lineage>
</organism>
<gene>
    <name evidence="2" type="ORF">DEIPH_ctg013orf0013</name>
</gene>
<proteinExistence type="predicted"/>
<evidence type="ECO:0000256" key="1">
    <source>
        <dbReference type="SAM" id="MobiDB-lite"/>
    </source>
</evidence>
<accession>A0A016QSE0</accession>
<name>A0A016QSE0_9DEIO</name>
<dbReference type="STRING" id="1476583.DEIPH_ctg013orf0013"/>
<evidence type="ECO:0000313" key="3">
    <source>
        <dbReference type="Proteomes" id="UP000020492"/>
    </source>
</evidence>
<feature type="region of interest" description="Disordered" evidence="1">
    <location>
        <begin position="165"/>
        <end position="219"/>
    </location>
</feature>
<reference evidence="2 3" key="1">
    <citation type="submission" date="2014-03" db="EMBL/GenBank/DDBJ databases">
        <title>Draft genome sequence of Deinococcus phoenicis 1P10ME.</title>
        <authorList>
            <person name="Stepanov V.G."/>
            <person name="Vaishampayan P."/>
            <person name="Venkateswaran K."/>
            <person name="Fox G.E."/>
        </authorList>
    </citation>
    <scope>NUCLEOTIDE SEQUENCE [LARGE SCALE GENOMIC DNA]</scope>
    <source>
        <strain evidence="2 3">1P10ME</strain>
    </source>
</reference>
<dbReference type="RefSeq" id="WP_051517158.1">
    <property type="nucleotide sequence ID" value="NZ_JHAC01000013.1"/>
</dbReference>
<sequence length="378" mass="40529">MTPARNLQLFPGKPVKPGTRREKGTYGITDNAVIEYQKRNGRADTRVLAALAQQANYRQKTLTIPELMAQTDLGQRAVEKALAALAAAGFCTQVGRAWRYTQPGANGGANHRANGRANSCTQKGAGNAVLHGKSASLKEVEGLRRNLKINNTYVSDLYGAPTPRTGVVAGGTSEQQPGAAQEAQGAAPGGARADLPSPSQPKTAHQHEETENVTDLEQVPPPAAAPLSYRAAQEALSNAKAWDIWQGWVPGVPGLSRNRAAQDAQIAQFAAWVADGLVEDLRQNARDIVVAGSFAHPFPALVKRMERAEAVQHARRQNLDETRRVFGEATCTPGERRRAPDGRVWTVEAVEYGLVFFAESGAPLDVPDRVAAAWEVLA</sequence>
<evidence type="ECO:0000313" key="2">
    <source>
        <dbReference type="EMBL" id="EYB68911.1"/>
    </source>
</evidence>